<proteinExistence type="predicted"/>
<name>A0A370HPE4_9NOCA</name>
<keyword evidence="3" id="KW-1185">Reference proteome</keyword>
<dbReference type="Proteomes" id="UP000254869">
    <property type="component" value="Unassembled WGS sequence"/>
</dbReference>
<accession>A0A370HPE4</accession>
<comment type="caution">
    <text evidence="2">The sequence shown here is derived from an EMBL/GenBank/DDBJ whole genome shotgun (WGS) entry which is preliminary data.</text>
</comment>
<feature type="region of interest" description="Disordered" evidence="1">
    <location>
        <begin position="168"/>
        <end position="187"/>
    </location>
</feature>
<gene>
    <name evidence="2" type="ORF">DFR76_11573</name>
</gene>
<dbReference type="RefSeq" id="WP_147288099.1">
    <property type="nucleotide sequence ID" value="NZ_QQBC01000015.1"/>
</dbReference>
<dbReference type="EMBL" id="QQBC01000015">
    <property type="protein sequence ID" value="RDI60443.1"/>
    <property type="molecule type" value="Genomic_DNA"/>
</dbReference>
<evidence type="ECO:0000313" key="2">
    <source>
        <dbReference type="EMBL" id="RDI60443.1"/>
    </source>
</evidence>
<sequence length="187" mass="20737">MDCDDRPGMRANVIERQLLSMLDTLRGVSTTSNVRALRDSVVALSSSADALDESDPQQRAVRRLYDYLEATTLDALAEGAASQHPERIEIENALASVLAASRRGGSVYALSCVRDDLEQLTVRIDELKPDDREPLRSLLSYVDAKNRQALELAIRRDWGTSTMVRRLDGARDDRPDGLGEQKPSIAR</sequence>
<evidence type="ECO:0000313" key="3">
    <source>
        <dbReference type="Proteomes" id="UP000254869"/>
    </source>
</evidence>
<organism evidence="2 3">
    <name type="scientific">Nocardia pseudobrasiliensis</name>
    <dbReference type="NCBI Taxonomy" id="45979"/>
    <lineage>
        <taxon>Bacteria</taxon>
        <taxon>Bacillati</taxon>
        <taxon>Actinomycetota</taxon>
        <taxon>Actinomycetes</taxon>
        <taxon>Mycobacteriales</taxon>
        <taxon>Nocardiaceae</taxon>
        <taxon>Nocardia</taxon>
    </lineage>
</organism>
<dbReference type="AlphaFoldDB" id="A0A370HPE4"/>
<evidence type="ECO:0000256" key="1">
    <source>
        <dbReference type="SAM" id="MobiDB-lite"/>
    </source>
</evidence>
<reference evidence="2 3" key="1">
    <citation type="submission" date="2018-07" db="EMBL/GenBank/DDBJ databases">
        <title>Genomic Encyclopedia of Type Strains, Phase IV (KMG-IV): sequencing the most valuable type-strain genomes for metagenomic binning, comparative biology and taxonomic classification.</title>
        <authorList>
            <person name="Goeker M."/>
        </authorList>
    </citation>
    <scope>NUCLEOTIDE SEQUENCE [LARGE SCALE GENOMIC DNA]</scope>
    <source>
        <strain evidence="2 3">DSM 44290</strain>
    </source>
</reference>
<protein>
    <submittedName>
        <fullName evidence="2">Uncharacterized protein</fullName>
    </submittedName>
</protein>
<feature type="compositionally biased region" description="Basic and acidic residues" evidence="1">
    <location>
        <begin position="168"/>
        <end position="179"/>
    </location>
</feature>